<dbReference type="SUPFAM" id="SSF52540">
    <property type="entry name" value="P-loop containing nucleoside triphosphate hydrolases"/>
    <property type="match status" value="1"/>
</dbReference>
<dbReference type="HOGENOM" id="CLU_018297_3_1_9"/>
<evidence type="ECO:0000313" key="12">
    <source>
        <dbReference type="EMBL" id="BAF59382.1"/>
    </source>
</evidence>
<dbReference type="EMBL" id="AP009389">
    <property type="protein sequence ID" value="BAF59382.1"/>
    <property type="molecule type" value="Genomic_DNA"/>
</dbReference>
<dbReference type="KEGG" id="pth:PTH_1201"/>
<dbReference type="AlphaFoldDB" id="A5D301"/>
<evidence type="ECO:0000256" key="1">
    <source>
        <dbReference type="ARBA" id="ARBA00003618"/>
    </source>
</evidence>
<dbReference type="FunFam" id="3.40.50.300:FF:000319">
    <property type="entry name" value="DNA repair protein RecN"/>
    <property type="match status" value="1"/>
</dbReference>
<keyword evidence="13" id="KW-1185">Reference proteome</keyword>
<dbReference type="GO" id="GO:0009432">
    <property type="term" value="P:SOS response"/>
    <property type="evidence" value="ECO:0007669"/>
    <property type="project" value="TreeGrafter"/>
</dbReference>
<accession>A5D301</accession>
<feature type="domain" description="RecF/RecN/SMC N-terminal" evidence="11">
    <location>
        <begin position="7"/>
        <end position="513"/>
    </location>
</feature>
<dbReference type="PANTHER" id="PTHR11059">
    <property type="entry name" value="DNA REPAIR PROTEIN RECN"/>
    <property type="match status" value="1"/>
</dbReference>
<comment type="function">
    <text evidence="1 9">May be involved in recombinational repair of damaged DNA.</text>
</comment>
<dbReference type="FunFam" id="3.40.50.300:FF:000356">
    <property type="entry name" value="DNA repair protein RecN"/>
    <property type="match status" value="1"/>
</dbReference>
<dbReference type="GO" id="GO:0043590">
    <property type="term" value="C:bacterial nucleoid"/>
    <property type="evidence" value="ECO:0007669"/>
    <property type="project" value="TreeGrafter"/>
</dbReference>
<evidence type="ECO:0000256" key="2">
    <source>
        <dbReference type="ARBA" id="ARBA00009441"/>
    </source>
</evidence>
<dbReference type="CDD" id="cd03241">
    <property type="entry name" value="ABC_RecN"/>
    <property type="match status" value="2"/>
</dbReference>
<dbReference type="GO" id="GO:0006281">
    <property type="term" value="P:DNA repair"/>
    <property type="evidence" value="ECO:0007669"/>
    <property type="project" value="UniProtKB-KW"/>
</dbReference>
<keyword evidence="6" id="KW-0067">ATP-binding</keyword>
<sequence length="562" mass="62160">MLLNLYIKNLGIIDTLKMDFQAGFNVLTGETGAGKSIIVESLLIATGCRASEEYIRSGAEKALVQAAFDISGLKPVASLLAEQGLEQPEDGILVLLREINRHGKNICRVNGQVVPLGLYRSIGTRLVDLHVQHEQNSLLDPDRHGRLLDRFGGPAVIGALEEVKALYDRWKEARQRYDRLRADEGERNRRMDMLRFQVEEIERAGLKPDEEEELEAEKRVLANAEKISLLTAKARSLLYDRGGGQASAVDLLSEAVSLLKSLADLDRRPVEILTALEEALYQVEDAARELAVYGEGLECNPQRLEEVEQRLLLIKKLKKKYGGTVREVLAYLESARNELGMLDNAEEALEAAAGEADRLMDAYSRAAEVLSRARREAARRLEEGMGRELISLEMGRVEFKVAFTPLDGPNRQGAERVEFLLSPNTGEPLKPLAKIASGGELTRIMLALKSLLAEADDVPVLVFDEAEAGIGGRALQSVAEKLSQLGEGHQVICVTHSAKVASYAGTHYRIVKEFDGERTVARVKLLDRQERLEELARMLGGRDITEITLLHAGQMLQMASKN</sequence>
<proteinExistence type="inferred from homology"/>
<dbReference type="GO" id="GO:0006310">
    <property type="term" value="P:DNA recombination"/>
    <property type="evidence" value="ECO:0007669"/>
    <property type="project" value="InterPro"/>
</dbReference>
<evidence type="ECO:0000259" key="11">
    <source>
        <dbReference type="Pfam" id="PF02463"/>
    </source>
</evidence>
<keyword evidence="10" id="KW-0175">Coiled coil</keyword>
<keyword evidence="4" id="KW-0547">Nucleotide-binding</keyword>
<evidence type="ECO:0000256" key="6">
    <source>
        <dbReference type="ARBA" id="ARBA00022840"/>
    </source>
</evidence>
<dbReference type="PANTHER" id="PTHR11059:SF0">
    <property type="entry name" value="DNA REPAIR PROTEIN RECN"/>
    <property type="match status" value="1"/>
</dbReference>
<keyword evidence="7 9" id="KW-0234">DNA repair</keyword>
<dbReference type="eggNOG" id="COG0497">
    <property type="taxonomic scope" value="Bacteria"/>
</dbReference>
<evidence type="ECO:0000256" key="4">
    <source>
        <dbReference type="ARBA" id="ARBA00022741"/>
    </source>
</evidence>
<evidence type="ECO:0000256" key="7">
    <source>
        <dbReference type="ARBA" id="ARBA00023204"/>
    </source>
</evidence>
<comment type="similarity">
    <text evidence="2 9">Belongs to the RecN family.</text>
</comment>
<dbReference type="STRING" id="370438.PTH_1201"/>
<name>A5D301_PELTS</name>
<dbReference type="Gene3D" id="3.40.50.300">
    <property type="entry name" value="P-loop containing nucleotide triphosphate hydrolases"/>
    <property type="match status" value="2"/>
</dbReference>
<dbReference type="InterPro" id="IPR003395">
    <property type="entry name" value="RecF/RecN/SMC_N"/>
</dbReference>
<dbReference type="Pfam" id="PF02463">
    <property type="entry name" value="SMC_N"/>
    <property type="match status" value="1"/>
</dbReference>
<protein>
    <recommendedName>
        <fullName evidence="3 9">DNA repair protein RecN</fullName>
    </recommendedName>
    <alternativeName>
        <fullName evidence="8 9">Recombination protein N</fullName>
    </alternativeName>
</protein>
<organism evidence="12 13">
    <name type="scientific">Pelotomaculum thermopropionicum (strain DSM 13744 / JCM 10971 / SI)</name>
    <dbReference type="NCBI Taxonomy" id="370438"/>
    <lineage>
        <taxon>Bacteria</taxon>
        <taxon>Bacillati</taxon>
        <taxon>Bacillota</taxon>
        <taxon>Clostridia</taxon>
        <taxon>Eubacteriales</taxon>
        <taxon>Desulfotomaculaceae</taxon>
        <taxon>Pelotomaculum</taxon>
    </lineage>
</organism>
<dbReference type="NCBIfam" id="TIGR00634">
    <property type="entry name" value="recN"/>
    <property type="match status" value="1"/>
</dbReference>
<feature type="coiled-coil region" evidence="10">
    <location>
        <begin position="332"/>
        <end position="376"/>
    </location>
</feature>
<dbReference type="PIRSF" id="PIRSF003128">
    <property type="entry name" value="RecN"/>
    <property type="match status" value="1"/>
</dbReference>
<evidence type="ECO:0000256" key="3">
    <source>
        <dbReference type="ARBA" id="ARBA00021315"/>
    </source>
</evidence>
<dbReference type="InterPro" id="IPR027417">
    <property type="entry name" value="P-loop_NTPase"/>
</dbReference>
<gene>
    <name evidence="12" type="primary">RecN</name>
    <name evidence="12" type="ordered locus">PTH_1201</name>
</gene>
<evidence type="ECO:0000256" key="9">
    <source>
        <dbReference type="PIRNR" id="PIRNR003128"/>
    </source>
</evidence>
<evidence type="ECO:0000256" key="5">
    <source>
        <dbReference type="ARBA" id="ARBA00022763"/>
    </source>
</evidence>
<keyword evidence="5 9" id="KW-0227">DNA damage</keyword>
<dbReference type="GO" id="GO:0005524">
    <property type="term" value="F:ATP binding"/>
    <property type="evidence" value="ECO:0007669"/>
    <property type="project" value="UniProtKB-KW"/>
</dbReference>
<evidence type="ECO:0000256" key="8">
    <source>
        <dbReference type="ARBA" id="ARBA00033408"/>
    </source>
</evidence>
<dbReference type="InterPro" id="IPR004604">
    <property type="entry name" value="DNA_recomb/repair_RecN"/>
</dbReference>
<dbReference type="Proteomes" id="UP000006556">
    <property type="component" value="Chromosome"/>
</dbReference>
<reference evidence="13" key="1">
    <citation type="journal article" date="2008" name="Genome Res.">
        <title>The genome of Pelotomaculum thermopropionicum reveals niche-associated evolution in anaerobic microbiota.</title>
        <authorList>
            <person name="Kosaka T."/>
            <person name="Kato S."/>
            <person name="Shimoyama T."/>
            <person name="Ishii S."/>
            <person name="Abe T."/>
            <person name="Watanabe K."/>
        </authorList>
    </citation>
    <scope>NUCLEOTIDE SEQUENCE [LARGE SCALE GENOMIC DNA]</scope>
    <source>
        <strain evidence="13">DSM 13744 / JCM 10971 / SI</strain>
    </source>
</reference>
<evidence type="ECO:0000313" key="13">
    <source>
        <dbReference type="Proteomes" id="UP000006556"/>
    </source>
</evidence>
<evidence type="ECO:0000256" key="10">
    <source>
        <dbReference type="SAM" id="Coils"/>
    </source>
</evidence>